<sequence>LVEPDKGKSHTCSKMSFYMAAREDYKEKILSYIEKVYQLAGRGTLSIKYYVTRYIQENQQIPVVDEQVV</sequence>
<dbReference type="Proteomes" id="UP001210925">
    <property type="component" value="Unassembled WGS sequence"/>
</dbReference>
<gene>
    <name evidence="1" type="ORF">HK103_003406</name>
</gene>
<accession>A0AAD5XZR1</accession>
<organism evidence="1 2">
    <name type="scientific">Boothiomyces macroporosus</name>
    <dbReference type="NCBI Taxonomy" id="261099"/>
    <lineage>
        <taxon>Eukaryota</taxon>
        <taxon>Fungi</taxon>
        <taxon>Fungi incertae sedis</taxon>
        <taxon>Chytridiomycota</taxon>
        <taxon>Chytridiomycota incertae sedis</taxon>
        <taxon>Chytridiomycetes</taxon>
        <taxon>Rhizophydiales</taxon>
        <taxon>Terramycetaceae</taxon>
        <taxon>Boothiomyces</taxon>
    </lineage>
</organism>
<proteinExistence type="predicted"/>
<dbReference type="AlphaFoldDB" id="A0AAD5XZR1"/>
<name>A0AAD5XZR1_9FUNG</name>
<reference evidence="1" key="1">
    <citation type="submission" date="2020-05" db="EMBL/GenBank/DDBJ databases">
        <title>Phylogenomic resolution of chytrid fungi.</title>
        <authorList>
            <person name="Stajich J.E."/>
            <person name="Amses K."/>
            <person name="Simmons R."/>
            <person name="Seto K."/>
            <person name="Myers J."/>
            <person name="Bonds A."/>
            <person name="Quandt C.A."/>
            <person name="Barry K."/>
            <person name="Liu P."/>
            <person name="Grigoriev I."/>
            <person name="Longcore J.E."/>
            <person name="James T.Y."/>
        </authorList>
    </citation>
    <scope>NUCLEOTIDE SEQUENCE</scope>
    <source>
        <strain evidence="1">PLAUS21</strain>
    </source>
</reference>
<evidence type="ECO:0000313" key="1">
    <source>
        <dbReference type="EMBL" id="KAJ3250529.1"/>
    </source>
</evidence>
<feature type="non-terminal residue" evidence="1">
    <location>
        <position position="1"/>
    </location>
</feature>
<evidence type="ECO:0000313" key="2">
    <source>
        <dbReference type="Proteomes" id="UP001210925"/>
    </source>
</evidence>
<keyword evidence="2" id="KW-1185">Reference proteome</keyword>
<comment type="caution">
    <text evidence="1">The sequence shown here is derived from an EMBL/GenBank/DDBJ whole genome shotgun (WGS) entry which is preliminary data.</text>
</comment>
<protein>
    <submittedName>
        <fullName evidence="1">Uncharacterized protein</fullName>
    </submittedName>
</protein>
<dbReference type="EMBL" id="JADGKB010000249">
    <property type="protein sequence ID" value="KAJ3250529.1"/>
    <property type="molecule type" value="Genomic_DNA"/>
</dbReference>